<keyword evidence="3" id="KW-1185">Reference proteome</keyword>
<evidence type="ECO:0000256" key="1">
    <source>
        <dbReference type="SAM" id="SignalP"/>
    </source>
</evidence>
<dbReference type="Pfam" id="PF11162">
    <property type="entry name" value="DUF2946"/>
    <property type="match status" value="1"/>
</dbReference>
<evidence type="ECO:0000313" key="2">
    <source>
        <dbReference type="EMBL" id="MBB5018608.1"/>
    </source>
</evidence>
<dbReference type="Proteomes" id="UP000575898">
    <property type="component" value="Unassembled WGS sequence"/>
</dbReference>
<comment type="caution">
    <text evidence="2">The sequence shown here is derived from an EMBL/GenBank/DDBJ whole genome shotgun (WGS) entry which is preliminary data.</text>
</comment>
<gene>
    <name evidence="2" type="ORF">HNQ59_001899</name>
</gene>
<organism evidence="2 3">
    <name type="scientific">Chitinivorax tropicus</name>
    <dbReference type="NCBI Taxonomy" id="714531"/>
    <lineage>
        <taxon>Bacteria</taxon>
        <taxon>Pseudomonadati</taxon>
        <taxon>Pseudomonadota</taxon>
        <taxon>Betaproteobacteria</taxon>
        <taxon>Chitinivorax</taxon>
    </lineage>
</organism>
<sequence length="135" mass="14559">MMLNRRPPQLATCWIALMAFLLGALLPSLSQAMQPSPAQTGWVEICTATGMKWLGADGVVVDQPDVPQGLDHHVKHCPFCQFHTDQPALPAADMVLVQAMTSQTITPFLFLAAPATLSAWVVSQPRAPPAFLSLI</sequence>
<accession>A0A840MIY3</accession>
<proteinExistence type="predicted"/>
<reference evidence="2 3" key="1">
    <citation type="submission" date="2020-08" db="EMBL/GenBank/DDBJ databases">
        <title>Genomic Encyclopedia of Type Strains, Phase IV (KMG-IV): sequencing the most valuable type-strain genomes for metagenomic binning, comparative biology and taxonomic classification.</title>
        <authorList>
            <person name="Goeker M."/>
        </authorList>
    </citation>
    <scope>NUCLEOTIDE SEQUENCE [LARGE SCALE GENOMIC DNA]</scope>
    <source>
        <strain evidence="2 3">DSM 27165</strain>
    </source>
</reference>
<dbReference type="InterPro" id="IPR021333">
    <property type="entry name" value="DUF2946"/>
</dbReference>
<feature type="signal peptide" evidence="1">
    <location>
        <begin position="1"/>
        <end position="32"/>
    </location>
</feature>
<protein>
    <recommendedName>
        <fullName evidence="4">DUF2946 domain-containing protein</fullName>
    </recommendedName>
</protein>
<evidence type="ECO:0008006" key="4">
    <source>
        <dbReference type="Google" id="ProtNLM"/>
    </source>
</evidence>
<dbReference type="EMBL" id="JACHHY010000010">
    <property type="protein sequence ID" value="MBB5018608.1"/>
    <property type="molecule type" value="Genomic_DNA"/>
</dbReference>
<dbReference type="AlphaFoldDB" id="A0A840MIY3"/>
<evidence type="ECO:0000313" key="3">
    <source>
        <dbReference type="Proteomes" id="UP000575898"/>
    </source>
</evidence>
<feature type="chain" id="PRO_5033004247" description="DUF2946 domain-containing protein" evidence="1">
    <location>
        <begin position="33"/>
        <end position="135"/>
    </location>
</feature>
<dbReference type="RefSeq" id="WP_221320212.1">
    <property type="nucleotide sequence ID" value="NZ_JACHHY010000010.1"/>
</dbReference>
<name>A0A840MIY3_9PROT</name>
<keyword evidence="1" id="KW-0732">Signal</keyword>